<feature type="non-terminal residue" evidence="1">
    <location>
        <position position="1"/>
    </location>
</feature>
<comment type="caution">
    <text evidence="1">The sequence shown here is derived from an EMBL/GenBank/DDBJ whole genome shotgun (WGS) entry which is preliminary data.</text>
</comment>
<protein>
    <submittedName>
        <fullName evidence="1">11513_t:CDS:1</fullName>
    </submittedName>
</protein>
<gene>
    <name evidence="1" type="ORF">RPERSI_LOCUS11616</name>
</gene>
<evidence type="ECO:0000313" key="1">
    <source>
        <dbReference type="EMBL" id="CAG8724884.1"/>
    </source>
</evidence>
<name>A0ACA9PTV3_9GLOM</name>
<keyword evidence="2" id="KW-1185">Reference proteome</keyword>
<accession>A0ACA9PTV3</accession>
<organism evidence="1 2">
    <name type="scientific">Racocetra persica</name>
    <dbReference type="NCBI Taxonomy" id="160502"/>
    <lineage>
        <taxon>Eukaryota</taxon>
        <taxon>Fungi</taxon>
        <taxon>Fungi incertae sedis</taxon>
        <taxon>Mucoromycota</taxon>
        <taxon>Glomeromycotina</taxon>
        <taxon>Glomeromycetes</taxon>
        <taxon>Diversisporales</taxon>
        <taxon>Gigasporaceae</taxon>
        <taxon>Racocetra</taxon>
    </lineage>
</organism>
<dbReference type="EMBL" id="CAJVQC010024021">
    <property type="protein sequence ID" value="CAG8724884.1"/>
    <property type="molecule type" value="Genomic_DNA"/>
</dbReference>
<proteinExistence type="predicted"/>
<reference evidence="1" key="1">
    <citation type="submission" date="2021-06" db="EMBL/GenBank/DDBJ databases">
        <authorList>
            <person name="Kallberg Y."/>
            <person name="Tangrot J."/>
            <person name="Rosling A."/>
        </authorList>
    </citation>
    <scope>NUCLEOTIDE SEQUENCE</scope>
    <source>
        <strain evidence="1">MA461A</strain>
    </source>
</reference>
<dbReference type="Proteomes" id="UP000789920">
    <property type="component" value="Unassembled WGS sequence"/>
</dbReference>
<evidence type="ECO:0000313" key="2">
    <source>
        <dbReference type="Proteomes" id="UP000789920"/>
    </source>
</evidence>
<sequence>NEEKFSSEVKDTQTTAIAISEIIDTSNEQISIAVYLPSASQNKNKPHQFSEI</sequence>